<name>A0A7Z9A285_9MICC</name>
<dbReference type="AlphaFoldDB" id="A0A7Z9A285"/>
<sequence>MPRIVSISSLKGGVGKTSITLGLASAALHGGLNTLVIDLDPHADASTGLDVAPTTPDIASIMDGDDEDAFTASVGPSGWNRHAGATTLLTSHPATTGEIQVARGSARSILFDTRQHVSYSERVRKLIRATDATYDLVLIDCPPFMGTLTSVGWAASQRILSIAEPSLFSVAGTERTLRGIARFKDNNEQDIEGVAVIINRMRPNDPEHLYRREEMRTLFGGLVVEPTLWESSAVQRAQGAAFPIHYWPDEEAVDPATRFTRLLTGLVAAL</sequence>
<protein>
    <submittedName>
        <fullName evidence="2">Sporulation initiation inhibitor protein soj</fullName>
    </submittedName>
</protein>
<dbReference type="EMBL" id="LR134479">
    <property type="protein sequence ID" value="VEI22688.1"/>
    <property type="molecule type" value="Genomic_DNA"/>
</dbReference>
<dbReference type="SUPFAM" id="SSF52540">
    <property type="entry name" value="P-loop containing nucleoside triphosphate hydrolases"/>
    <property type="match status" value="1"/>
</dbReference>
<dbReference type="PANTHER" id="PTHR13696:SF52">
    <property type="entry name" value="PARA FAMILY PROTEIN CT_582"/>
    <property type="match status" value="1"/>
</dbReference>
<dbReference type="InterPro" id="IPR050678">
    <property type="entry name" value="DNA_Partitioning_ATPase"/>
</dbReference>
<dbReference type="Proteomes" id="UP000282386">
    <property type="component" value="Chromosome"/>
</dbReference>
<dbReference type="Gene3D" id="3.40.50.300">
    <property type="entry name" value="P-loop containing nucleotide triphosphate hydrolases"/>
    <property type="match status" value="1"/>
</dbReference>
<proteinExistence type="predicted"/>
<gene>
    <name evidence="2" type="primary">soj_2</name>
    <name evidence="2" type="ORF">NCTC10207_00773</name>
</gene>
<accession>A0A7Z9A285</accession>
<dbReference type="RefSeq" id="WP_126499821.1">
    <property type="nucleotide sequence ID" value="NZ_LR134479.1"/>
</dbReference>
<dbReference type="CDD" id="cd02042">
    <property type="entry name" value="ParAB_family"/>
    <property type="match status" value="1"/>
</dbReference>
<organism evidence="2 3">
    <name type="scientific">Rothia aeria</name>
    <dbReference type="NCBI Taxonomy" id="172042"/>
    <lineage>
        <taxon>Bacteria</taxon>
        <taxon>Bacillati</taxon>
        <taxon>Actinomycetota</taxon>
        <taxon>Actinomycetes</taxon>
        <taxon>Micrococcales</taxon>
        <taxon>Micrococcaceae</taxon>
        <taxon>Rothia</taxon>
    </lineage>
</organism>
<dbReference type="InterPro" id="IPR025669">
    <property type="entry name" value="AAA_dom"/>
</dbReference>
<evidence type="ECO:0000259" key="1">
    <source>
        <dbReference type="Pfam" id="PF13614"/>
    </source>
</evidence>
<reference evidence="2 3" key="1">
    <citation type="submission" date="2018-12" db="EMBL/GenBank/DDBJ databases">
        <authorList>
            <consortium name="Pathogen Informatics"/>
        </authorList>
    </citation>
    <scope>NUCLEOTIDE SEQUENCE [LARGE SCALE GENOMIC DNA]</scope>
    <source>
        <strain evidence="2 3">NCTC10207</strain>
    </source>
</reference>
<feature type="domain" description="AAA" evidence="1">
    <location>
        <begin position="3"/>
        <end position="191"/>
    </location>
</feature>
<dbReference type="InterPro" id="IPR027417">
    <property type="entry name" value="P-loop_NTPase"/>
</dbReference>
<dbReference type="Pfam" id="PF13614">
    <property type="entry name" value="AAA_31"/>
    <property type="match status" value="1"/>
</dbReference>
<evidence type="ECO:0000313" key="3">
    <source>
        <dbReference type="Proteomes" id="UP000282386"/>
    </source>
</evidence>
<dbReference type="PANTHER" id="PTHR13696">
    <property type="entry name" value="P-LOOP CONTAINING NUCLEOSIDE TRIPHOSPHATE HYDROLASE"/>
    <property type="match status" value="1"/>
</dbReference>
<evidence type="ECO:0000313" key="2">
    <source>
        <dbReference type="EMBL" id="VEI22688.1"/>
    </source>
</evidence>